<name>A0A432XJQ0_9GAMM</name>
<evidence type="ECO:0000313" key="1">
    <source>
        <dbReference type="EMBL" id="RUO48948.1"/>
    </source>
</evidence>
<proteinExistence type="predicted"/>
<dbReference type="RefSeq" id="WP_092836215.1">
    <property type="nucleotide sequence ID" value="NZ_FPCF01000001.1"/>
</dbReference>
<gene>
    <name evidence="1" type="ORF">CWE24_00050</name>
</gene>
<accession>A0A432XJQ0</accession>
<comment type="caution">
    <text evidence="1">The sequence shown here is derived from an EMBL/GenBank/DDBJ whole genome shotgun (WGS) entry which is preliminary data.</text>
</comment>
<dbReference type="Proteomes" id="UP000286985">
    <property type="component" value="Unassembled WGS sequence"/>
</dbReference>
<protein>
    <submittedName>
        <fullName evidence="1">Uncharacterized protein</fullName>
    </submittedName>
</protein>
<reference evidence="2" key="1">
    <citation type="journal article" date="2018" name="Front. Microbiol.">
        <title>Genome-Based Analysis Reveals the Taxonomy and Diversity of the Family Idiomarinaceae.</title>
        <authorList>
            <person name="Liu Y."/>
            <person name="Lai Q."/>
            <person name="Shao Z."/>
        </authorList>
    </citation>
    <scope>NUCLEOTIDE SEQUENCE [LARGE SCALE GENOMIC DNA]</scope>
    <source>
        <strain evidence="2">908033</strain>
    </source>
</reference>
<sequence>MIYFAMITAIIAIFLAIRNDIQLRKVNELQLSNEQLRNGTRGVDARLEKLIRESEHQTLHNKILFESIIFHLSASGTAYSSRIWETYSVEMKKAWEVEYDDEPWPKYLPIIGEPSYSLSRRVNQADFESWRSYTTGGCRYNIDASIVVTSDYIFDLERRIV</sequence>
<dbReference type="EMBL" id="PIPU01000001">
    <property type="protein sequence ID" value="RUO48948.1"/>
    <property type="molecule type" value="Genomic_DNA"/>
</dbReference>
<evidence type="ECO:0000313" key="2">
    <source>
        <dbReference type="Proteomes" id="UP000286985"/>
    </source>
</evidence>
<dbReference type="AlphaFoldDB" id="A0A432XJQ0"/>
<organism evidence="1 2">
    <name type="scientific">Pseudidiomarina donghaiensis</name>
    <dbReference type="NCBI Taxonomy" id="519452"/>
    <lineage>
        <taxon>Bacteria</taxon>
        <taxon>Pseudomonadati</taxon>
        <taxon>Pseudomonadota</taxon>
        <taxon>Gammaproteobacteria</taxon>
        <taxon>Alteromonadales</taxon>
        <taxon>Idiomarinaceae</taxon>
        <taxon>Pseudidiomarina</taxon>
    </lineage>
</organism>
<keyword evidence="2" id="KW-1185">Reference proteome</keyword>